<organism evidence="1">
    <name type="scientific">marine sediment metagenome</name>
    <dbReference type="NCBI Taxonomy" id="412755"/>
    <lineage>
        <taxon>unclassified sequences</taxon>
        <taxon>metagenomes</taxon>
        <taxon>ecological metagenomes</taxon>
    </lineage>
</organism>
<gene>
    <name evidence="1" type="ORF">LCGC14_2990940</name>
</gene>
<evidence type="ECO:0000313" key="1">
    <source>
        <dbReference type="EMBL" id="KKK63768.1"/>
    </source>
</evidence>
<accession>A0A0F8X4H8</accession>
<protein>
    <submittedName>
        <fullName evidence="1">Uncharacterized protein</fullName>
    </submittedName>
</protein>
<sequence length="29" mass="3444">IWLEAAEDYREKLDAARKELAELRKKIQG</sequence>
<dbReference type="EMBL" id="LAZR01061341">
    <property type="protein sequence ID" value="KKK63768.1"/>
    <property type="molecule type" value="Genomic_DNA"/>
</dbReference>
<dbReference type="AlphaFoldDB" id="A0A0F8X4H8"/>
<name>A0A0F8X4H8_9ZZZZ</name>
<reference evidence="1" key="1">
    <citation type="journal article" date="2015" name="Nature">
        <title>Complex archaea that bridge the gap between prokaryotes and eukaryotes.</title>
        <authorList>
            <person name="Spang A."/>
            <person name="Saw J.H."/>
            <person name="Jorgensen S.L."/>
            <person name="Zaremba-Niedzwiedzka K."/>
            <person name="Martijn J."/>
            <person name="Lind A.E."/>
            <person name="van Eijk R."/>
            <person name="Schleper C."/>
            <person name="Guy L."/>
            <person name="Ettema T.J."/>
        </authorList>
    </citation>
    <scope>NUCLEOTIDE SEQUENCE</scope>
</reference>
<comment type="caution">
    <text evidence="1">The sequence shown here is derived from an EMBL/GenBank/DDBJ whole genome shotgun (WGS) entry which is preliminary data.</text>
</comment>
<feature type="non-terminal residue" evidence="1">
    <location>
        <position position="1"/>
    </location>
</feature>
<proteinExistence type="predicted"/>